<accession>A0A402B0D1</accession>
<feature type="compositionally biased region" description="Polar residues" evidence="1">
    <location>
        <begin position="88"/>
        <end position="102"/>
    </location>
</feature>
<dbReference type="Gene3D" id="1.20.120.20">
    <property type="entry name" value="Apolipoprotein"/>
    <property type="match status" value="1"/>
</dbReference>
<reference evidence="3" key="1">
    <citation type="submission" date="2018-12" db="EMBL/GenBank/DDBJ databases">
        <title>Tengunoibacter tsumagoiensis gen. nov., sp. nov., Dictyobacter kobayashii sp. nov., D. alpinus sp. nov., and D. joshuensis sp. nov. and description of Dictyobacteraceae fam. nov. within the order Ktedonobacterales isolated from Tengu-no-mugimeshi.</title>
        <authorList>
            <person name="Wang C.M."/>
            <person name="Zheng Y."/>
            <person name="Sakai Y."/>
            <person name="Toyoda A."/>
            <person name="Minakuchi Y."/>
            <person name="Abe K."/>
            <person name="Yokota A."/>
            <person name="Yabe S."/>
        </authorList>
    </citation>
    <scope>NUCLEOTIDE SEQUENCE [LARGE SCALE GENOMIC DNA]</scope>
    <source>
        <strain evidence="3">Uno16</strain>
    </source>
</reference>
<feature type="compositionally biased region" description="Low complexity" evidence="1">
    <location>
        <begin position="108"/>
        <end position="123"/>
    </location>
</feature>
<comment type="caution">
    <text evidence="2">The sequence shown here is derived from an EMBL/GenBank/DDBJ whole genome shotgun (WGS) entry which is preliminary data.</text>
</comment>
<organism evidence="2 3">
    <name type="scientific">Dictyobacter alpinus</name>
    <dbReference type="NCBI Taxonomy" id="2014873"/>
    <lineage>
        <taxon>Bacteria</taxon>
        <taxon>Bacillati</taxon>
        <taxon>Chloroflexota</taxon>
        <taxon>Ktedonobacteria</taxon>
        <taxon>Ktedonobacterales</taxon>
        <taxon>Dictyobacteraceae</taxon>
        <taxon>Dictyobacter</taxon>
    </lineage>
</organism>
<evidence type="ECO:0000313" key="3">
    <source>
        <dbReference type="Proteomes" id="UP000287171"/>
    </source>
</evidence>
<dbReference type="EMBL" id="BIFT01000001">
    <property type="protein sequence ID" value="GCE24788.1"/>
    <property type="molecule type" value="Genomic_DNA"/>
</dbReference>
<evidence type="ECO:0000256" key="1">
    <source>
        <dbReference type="SAM" id="MobiDB-lite"/>
    </source>
</evidence>
<dbReference type="RefSeq" id="WP_161981854.1">
    <property type="nucleotide sequence ID" value="NZ_BIFT01000001.1"/>
</dbReference>
<protein>
    <recommendedName>
        <fullName evidence="4">Gas vesicle protein</fullName>
    </recommendedName>
</protein>
<keyword evidence="3" id="KW-1185">Reference proteome</keyword>
<evidence type="ECO:0000313" key="2">
    <source>
        <dbReference type="EMBL" id="GCE24788.1"/>
    </source>
</evidence>
<sequence length="123" mass="13268">MNNFVKGILVGVGVGLLVAPMKGDEFRRLVSERMGELRGYVPENEQLDIYKNQVTDRVNQTASTLKDYAQQAATTVKSSANNLSNIAQNAGSTVKDSSQDIADTTKDTINSSKNNSTLNNTGL</sequence>
<evidence type="ECO:0008006" key="4">
    <source>
        <dbReference type="Google" id="ProtNLM"/>
    </source>
</evidence>
<proteinExistence type="predicted"/>
<dbReference type="AlphaFoldDB" id="A0A402B0D1"/>
<name>A0A402B0D1_9CHLR</name>
<gene>
    <name evidence="2" type="ORF">KDA_02720</name>
</gene>
<feature type="region of interest" description="Disordered" evidence="1">
    <location>
        <begin position="88"/>
        <end position="123"/>
    </location>
</feature>
<dbReference type="Proteomes" id="UP000287171">
    <property type="component" value="Unassembled WGS sequence"/>
</dbReference>